<name>A0A5C5V8U4_9BACT</name>
<gene>
    <name evidence="3" type="ORF">Enr8_16710</name>
</gene>
<keyword evidence="2" id="KW-0472">Membrane</keyword>
<sequence length="492" mass="53481">MGLGGVVRYDGAEDRAGKCDLSPHAVAIGGDRNRLFGGMSLAAMNSTDTAENSSALHWRGSLAAAAIAFAAYFCMYAFRKPLTANDYEGIFFLGGALKLKSALVISQVLGYALSKFVGVKFCSEVTRERRAFWLVGLILWAELALVAFGAVPGDWKVAAIFFNGLPLGMIWGLVVRYLEGRKSSDFLLAALCCSFIISTGIVKDAGKAWLRVGVDPFWMPAITGASFFIPFLFAVWLLERLPEPSLGDREQRTERKSMRRDERTLFLRNFWIGLVPLFVFYAVLAAFRDFRDNFSKELLDELGYSEVPGIFTAVEAPTAFIVTGLLAALILIKNHRTSLWAIFGTMIAGALVVGLTTVGYLFGQLDGLSWMIMIGLGGYLAYVPYNAVLFERLLACTRSVGTAVFGIYIADSFGYVGSILVLLYKDVLAPKTTQIDFFVNFSWVLAAVGVVSLVTSGYFFLRLPSSAGSSAVVDSGPDETSAVDDAQATQVV</sequence>
<dbReference type="AlphaFoldDB" id="A0A5C5V8U4"/>
<feature type="transmembrane region" description="Helical" evidence="2">
    <location>
        <begin position="90"/>
        <end position="110"/>
    </location>
</feature>
<protein>
    <recommendedName>
        <fullName evidence="5">Major Facilitator Superfamily protein</fullName>
    </recommendedName>
</protein>
<feature type="transmembrane region" description="Helical" evidence="2">
    <location>
        <begin position="265"/>
        <end position="287"/>
    </location>
</feature>
<feature type="transmembrane region" description="Helical" evidence="2">
    <location>
        <begin position="368"/>
        <end position="388"/>
    </location>
</feature>
<keyword evidence="4" id="KW-1185">Reference proteome</keyword>
<keyword evidence="2" id="KW-0812">Transmembrane</keyword>
<feature type="transmembrane region" description="Helical" evidence="2">
    <location>
        <begin position="443"/>
        <end position="461"/>
    </location>
</feature>
<evidence type="ECO:0000256" key="2">
    <source>
        <dbReference type="SAM" id="Phobius"/>
    </source>
</evidence>
<feature type="transmembrane region" description="Helical" evidence="2">
    <location>
        <begin position="307"/>
        <end position="332"/>
    </location>
</feature>
<dbReference type="EMBL" id="SJPF01000002">
    <property type="protein sequence ID" value="TWT34277.1"/>
    <property type="molecule type" value="Genomic_DNA"/>
</dbReference>
<evidence type="ECO:0000313" key="3">
    <source>
        <dbReference type="EMBL" id="TWT34277.1"/>
    </source>
</evidence>
<proteinExistence type="predicted"/>
<feature type="transmembrane region" description="Helical" evidence="2">
    <location>
        <begin position="157"/>
        <end position="174"/>
    </location>
</feature>
<organism evidence="3 4">
    <name type="scientific">Blastopirellula retiformator</name>
    <dbReference type="NCBI Taxonomy" id="2527970"/>
    <lineage>
        <taxon>Bacteria</taxon>
        <taxon>Pseudomonadati</taxon>
        <taxon>Planctomycetota</taxon>
        <taxon>Planctomycetia</taxon>
        <taxon>Pirellulales</taxon>
        <taxon>Pirellulaceae</taxon>
        <taxon>Blastopirellula</taxon>
    </lineage>
</organism>
<dbReference type="SUPFAM" id="SSF103473">
    <property type="entry name" value="MFS general substrate transporter"/>
    <property type="match status" value="1"/>
</dbReference>
<accession>A0A5C5V8U4</accession>
<keyword evidence="2" id="KW-1133">Transmembrane helix</keyword>
<evidence type="ECO:0008006" key="5">
    <source>
        <dbReference type="Google" id="ProtNLM"/>
    </source>
</evidence>
<comment type="caution">
    <text evidence="3">The sequence shown here is derived from an EMBL/GenBank/DDBJ whole genome shotgun (WGS) entry which is preliminary data.</text>
</comment>
<feature type="transmembrane region" description="Helical" evidence="2">
    <location>
        <begin position="339"/>
        <end position="362"/>
    </location>
</feature>
<dbReference type="InterPro" id="IPR043745">
    <property type="entry name" value="DUF5690"/>
</dbReference>
<feature type="transmembrane region" description="Helical" evidence="2">
    <location>
        <begin position="400"/>
        <end position="423"/>
    </location>
</feature>
<feature type="transmembrane region" description="Helical" evidence="2">
    <location>
        <begin position="131"/>
        <end position="151"/>
    </location>
</feature>
<feature type="transmembrane region" description="Helical" evidence="2">
    <location>
        <begin position="217"/>
        <end position="238"/>
    </location>
</feature>
<evidence type="ECO:0000256" key="1">
    <source>
        <dbReference type="SAM" id="MobiDB-lite"/>
    </source>
</evidence>
<dbReference type="Pfam" id="PF18943">
    <property type="entry name" value="DUF5690"/>
    <property type="match status" value="1"/>
</dbReference>
<reference evidence="3 4" key="1">
    <citation type="submission" date="2019-02" db="EMBL/GenBank/DDBJ databases">
        <title>Deep-cultivation of Planctomycetes and their phenomic and genomic characterization uncovers novel biology.</title>
        <authorList>
            <person name="Wiegand S."/>
            <person name="Jogler M."/>
            <person name="Boedeker C."/>
            <person name="Pinto D."/>
            <person name="Vollmers J."/>
            <person name="Rivas-Marin E."/>
            <person name="Kohn T."/>
            <person name="Peeters S.H."/>
            <person name="Heuer A."/>
            <person name="Rast P."/>
            <person name="Oberbeckmann S."/>
            <person name="Bunk B."/>
            <person name="Jeske O."/>
            <person name="Meyerdierks A."/>
            <person name="Storesund J.E."/>
            <person name="Kallscheuer N."/>
            <person name="Luecker S."/>
            <person name="Lage O.M."/>
            <person name="Pohl T."/>
            <person name="Merkel B.J."/>
            <person name="Hornburger P."/>
            <person name="Mueller R.-W."/>
            <person name="Bruemmer F."/>
            <person name="Labrenz M."/>
            <person name="Spormann A.M."/>
            <person name="Op Den Camp H."/>
            <person name="Overmann J."/>
            <person name="Amann R."/>
            <person name="Jetten M.S.M."/>
            <person name="Mascher T."/>
            <person name="Medema M.H."/>
            <person name="Devos D.P."/>
            <person name="Kaster A.-K."/>
            <person name="Ovreas L."/>
            <person name="Rohde M."/>
            <person name="Galperin M.Y."/>
            <person name="Jogler C."/>
        </authorList>
    </citation>
    <scope>NUCLEOTIDE SEQUENCE [LARGE SCALE GENOMIC DNA]</scope>
    <source>
        <strain evidence="3 4">Enr8</strain>
    </source>
</reference>
<feature type="transmembrane region" description="Helical" evidence="2">
    <location>
        <begin position="186"/>
        <end position="205"/>
    </location>
</feature>
<evidence type="ECO:0000313" key="4">
    <source>
        <dbReference type="Proteomes" id="UP000318878"/>
    </source>
</evidence>
<dbReference type="InterPro" id="IPR036259">
    <property type="entry name" value="MFS_trans_sf"/>
</dbReference>
<dbReference type="Proteomes" id="UP000318878">
    <property type="component" value="Unassembled WGS sequence"/>
</dbReference>
<feature type="region of interest" description="Disordered" evidence="1">
    <location>
        <begin position="468"/>
        <end position="492"/>
    </location>
</feature>
<feature type="transmembrane region" description="Helical" evidence="2">
    <location>
        <begin position="60"/>
        <end position="78"/>
    </location>
</feature>